<organism evidence="1 2">
    <name type="scientific">Amborella trichopoda</name>
    <dbReference type="NCBI Taxonomy" id="13333"/>
    <lineage>
        <taxon>Eukaryota</taxon>
        <taxon>Viridiplantae</taxon>
        <taxon>Streptophyta</taxon>
        <taxon>Embryophyta</taxon>
        <taxon>Tracheophyta</taxon>
        <taxon>Spermatophyta</taxon>
        <taxon>Magnoliopsida</taxon>
        <taxon>Amborellales</taxon>
        <taxon>Amborellaceae</taxon>
        <taxon>Amborella</taxon>
    </lineage>
</organism>
<dbReference type="AlphaFoldDB" id="W1P8S4"/>
<keyword evidence="2" id="KW-1185">Reference proteome</keyword>
<proteinExistence type="predicted"/>
<protein>
    <submittedName>
        <fullName evidence="1">Uncharacterized protein</fullName>
    </submittedName>
</protein>
<name>W1P8S4_AMBTC</name>
<dbReference type="Gramene" id="ERN04323">
    <property type="protein sequence ID" value="ERN04323"/>
    <property type="gene ID" value="AMTR_s00077p00192030"/>
</dbReference>
<evidence type="ECO:0000313" key="2">
    <source>
        <dbReference type="Proteomes" id="UP000017836"/>
    </source>
</evidence>
<gene>
    <name evidence="1" type="ORF">AMTR_s00077p00192030</name>
</gene>
<evidence type="ECO:0000313" key="1">
    <source>
        <dbReference type="EMBL" id="ERN04323.1"/>
    </source>
</evidence>
<dbReference type="HOGENOM" id="CLU_075183_1_0_1"/>
<accession>W1P8S4</accession>
<dbReference type="Proteomes" id="UP000017836">
    <property type="component" value="Unassembled WGS sequence"/>
</dbReference>
<dbReference type="eggNOG" id="ENOG502QSZV">
    <property type="taxonomic scope" value="Eukaryota"/>
</dbReference>
<dbReference type="OMA" id="REDILPC"/>
<dbReference type="PANTHER" id="PTHR35748">
    <property type="entry name" value="OS05G0358400 PROTEIN"/>
    <property type="match status" value="1"/>
</dbReference>
<sequence>MQTPSLLSTSYARVGGIYLPNALLKLLRVYVVVIVDMGSDTLPLIELNIVEDFEAILNPEGYFSICGFGSLLSERSARSTFPELRNFRAAILRDFRRISAHTSAVFYDRGIANVDTKEISSLSVEPCPGEHLIVTVFELKKSEVASFMAREPEFRYVAVVPEGFDGIPFPYPAALCASYGNDEEFFRKKCKGSHEIYYQYFGRLNIYKVFREDILPCRVYFRHCILSAKSLSEAAYDNFLEHTFLADRKTTLREYLNGAGSGIMEEKPPESVTGRYDG</sequence>
<dbReference type="PANTHER" id="PTHR35748:SF1">
    <property type="entry name" value="OS05G0358400 PROTEIN"/>
    <property type="match status" value="1"/>
</dbReference>
<reference evidence="2" key="1">
    <citation type="journal article" date="2013" name="Science">
        <title>The Amborella genome and the evolution of flowering plants.</title>
        <authorList>
            <consortium name="Amborella Genome Project"/>
        </authorList>
    </citation>
    <scope>NUCLEOTIDE SEQUENCE [LARGE SCALE GENOMIC DNA]</scope>
</reference>
<dbReference type="EMBL" id="KI394293">
    <property type="protein sequence ID" value="ERN04323.1"/>
    <property type="molecule type" value="Genomic_DNA"/>
</dbReference>